<sequence length="319" mass="35159">MDLDACSGVLAQQSGVICRRQLTAAGARGHDVKRLLRRRDLVRLYDGVFVNHTGRPTWVQRAWGGVLLAWPAALARDSALRAGDGPGRAGRDDSVIHLAVDRHRTLQVPRGYRLHRISDFEAKVQWNASPPRVRIEEALVDVAAAASGRFDAIATLSDAVRARRTTPERIRDALDARARIAHRAFLHGVLTDLGQGTCSVLEHGYLTLVERPHGLPVAERQLLDSVNGPLYRDVVYGVGQIVELDGRMWHDSPHQRDADLDRDLDAAVERLGTVRLGWGQVFARPCATAFRVGRLLNARGWPGTTRTCPACPQSLRQAS</sequence>
<name>A0ABT1L1S1_9ACTN</name>
<accession>A0ABT1L1S1</accession>
<keyword evidence="2" id="KW-1185">Reference proteome</keyword>
<evidence type="ECO:0000313" key="2">
    <source>
        <dbReference type="Proteomes" id="UP001204524"/>
    </source>
</evidence>
<protein>
    <recommendedName>
        <fullName evidence="3">Type IV toxin-antitoxin system AbiEi family antitoxin domain-containing protein</fullName>
    </recommendedName>
</protein>
<gene>
    <name evidence="1" type="ORF">NCI01_15470</name>
</gene>
<organism evidence="1 2">
    <name type="scientific">Nocardioides pinisoli</name>
    <dbReference type="NCBI Taxonomy" id="2950279"/>
    <lineage>
        <taxon>Bacteria</taxon>
        <taxon>Bacillati</taxon>
        <taxon>Actinomycetota</taxon>
        <taxon>Actinomycetes</taxon>
        <taxon>Propionibacteriales</taxon>
        <taxon>Nocardioidaceae</taxon>
        <taxon>Nocardioides</taxon>
    </lineage>
</organism>
<evidence type="ECO:0000313" key="1">
    <source>
        <dbReference type="EMBL" id="MCP3423203.1"/>
    </source>
</evidence>
<proteinExistence type="predicted"/>
<reference evidence="1 2" key="1">
    <citation type="submission" date="2022-06" db="EMBL/GenBank/DDBJ databases">
        <authorList>
            <person name="So Y."/>
        </authorList>
    </citation>
    <scope>NUCLEOTIDE SEQUENCE [LARGE SCALE GENOMIC DNA]</scope>
    <source>
        <strain evidence="1 2">STR3</strain>
    </source>
</reference>
<dbReference type="EMBL" id="JANARS010000006">
    <property type="protein sequence ID" value="MCP3423203.1"/>
    <property type="molecule type" value="Genomic_DNA"/>
</dbReference>
<evidence type="ECO:0008006" key="3">
    <source>
        <dbReference type="Google" id="ProtNLM"/>
    </source>
</evidence>
<comment type="caution">
    <text evidence="1">The sequence shown here is derived from an EMBL/GenBank/DDBJ whole genome shotgun (WGS) entry which is preliminary data.</text>
</comment>
<dbReference type="RefSeq" id="WP_254182398.1">
    <property type="nucleotide sequence ID" value="NZ_JANARS010000006.1"/>
</dbReference>
<dbReference type="Proteomes" id="UP001204524">
    <property type="component" value="Unassembled WGS sequence"/>
</dbReference>